<accession>A0A9P5CV97</accession>
<keyword evidence="2" id="KW-1185">Reference proteome</keyword>
<dbReference type="Proteomes" id="UP000803844">
    <property type="component" value="Unassembled WGS sequence"/>
</dbReference>
<evidence type="ECO:0000313" key="1">
    <source>
        <dbReference type="EMBL" id="KAF3771197.1"/>
    </source>
</evidence>
<dbReference type="EMBL" id="MU032344">
    <property type="protein sequence ID" value="KAF3771197.1"/>
    <property type="molecule type" value="Genomic_DNA"/>
</dbReference>
<dbReference type="AlphaFoldDB" id="A0A9P5CV97"/>
<evidence type="ECO:0000313" key="2">
    <source>
        <dbReference type="Proteomes" id="UP000803844"/>
    </source>
</evidence>
<dbReference type="GeneID" id="63836547"/>
<dbReference type="RefSeq" id="XP_040782158.1">
    <property type="nucleotide sequence ID" value="XM_040919418.1"/>
</dbReference>
<comment type="caution">
    <text evidence="1">The sequence shown here is derived from an EMBL/GenBank/DDBJ whole genome shotgun (WGS) entry which is preliminary data.</text>
</comment>
<protein>
    <submittedName>
        <fullName evidence="1">Uncharacterized protein</fullName>
    </submittedName>
</protein>
<reference evidence="1" key="1">
    <citation type="journal article" date="2020" name="Phytopathology">
        <title>Genome sequence of the chestnut blight fungus Cryphonectria parasitica EP155: A fundamental resource for an archetypical invasive plant pathogen.</title>
        <authorList>
            <person name="Crouch J.A."/>
            <person name="Dawe A."/>
            <person name="Aerts A."/>
            <person name="Barry K."/>
            <person name="Churchill A.C.L."/>
            <person name="Grimwood J."/>
            <person name="Hillman B."/>
            <person name="Milgroom M.G."/>
            <person name="Pangilinan J."/>
            <person name="Smith M."/>
            <person name="Salamov A."/>
            <person name="Schmutz J."/>
            <person name="Yadav J."/>
            <person name="Grigoriev I.V."/>
            <person name="Nuss D."/>
        </authorList>
    </citation>
    <scope>NUCLEOTIDE SEQUENCE</scope>
    <source>
        <strain evidence="1">EP155</strain>
    </source>
</reference>
<sequence>MVCLYTACGIRISELTLKMVLKMVLHVPSEESSLVRGLELRYLISCTFVVLIA</sequence>
<proteinExistence type="predicted"/>
<organism evidence="1 2">
    <name type="scientific">Cryphonectria parasitica (strain ATCC 38755 / EP155)</name>
    <dbReference type="NCBI Taxonomy" id="660469"/>
    <lineage>
        <taxon>Eukaryota</taxon>
        <taxon>Fungi</taxon>
        <taxon>Dikarya</taxon>
        <taxon>Ascomycota</taxon>
        <taxon>Pezizomycotina</taxon>
        <taxon>Sordariomycetes</taxon>
        <taxon>Sordariomycetidae</taxon>
        <taxon>Diaporthales</taxon>
        <taxon>Cryphonectriaceae</taxon>
        <taxon>Cryphonectria-Endothia species complex</taxon>
        <taxon>Cryphonectria</taxon>
    </lineage>
</organism>
<gene>
    <name evidence="1" type="ORF">M406DRAFT_320671</name>
</gene>
<name>A0A9P5CV97_CRYP1</name>